<feature type="compositionally biased region" description="Polar residues" evidence="1">
    <location>
        <begin position="119"/>
        <end position="128"/>
    </location>
</feature>
<organism evidence="2 3">
    <name type="scientific">Natrinema salifodinae</name>
    <dbReference type="NCBI Taxonomy" id="1202768"/>
    <lineage>
        <taxon>Archaea</taxon>
        <taxon>Methanobacteriati</taxon>
        <taxon>Methanobacteriota</taxon>
        <taxon>Stenosarchaea group</taxon>
        <taxon>Halobacteria</taxon>
        <taxon>Halobacteriales</taxon>
        <taxon>Natrialbaceae</taxon>
        <taxon>Natrinema</taxon>
    </lineage>
</organism>
<dbReference type="AlphaFoldDB" id="A0A1I0PSL6"/>
<reference evidence="3" key="1">
    <citation type="submission" date="2016-10" db="EMBL/GenBank/DDBJ databases">
        <authorList>
            <person name="Varghese N."/>
        </authorList>
    </citation>
    <scope>NUCLEOTIDE SEQUENCE [LARGE SCALE GENOMIC DNA]</scope>
    <source>
        <strain evidence="3">CGMCC 1.12284</strain>
    </source>
</reference>
<name>A0A1I0PSL6_9EURY</name>
<dbReference type="EMBL" id="FOIS01000003">
    <property type="protein sequence ID" value="SEW17407.1"/>
    <property type="molecule type" value="Genomic_DNA"/>
</dbReference>
<accession>A0A1I0PSL6</accession>
<gene>
    <name evidence="2" type="ORF">SAMN05216285_2899</name>
</gene>
<feature type="compositionally biased region" description="Basic and acidic residues" evidence="1">
    <location>
        <begin position="250"/>
        <end position="265"/>
    </location>
</feature>
<proteinExistence type="predicted"/>
<feature type="compositionally biased region" description="Basic and acidic residues" evidence="1">
    <location>
        <begin position="211"/>
        <end position="234"/>
    </location>
</feature>
<evidence type="ECO:0000313" key="3">
    <source>
        <dbReference type="Proteomes" id="UP000183275"/>
    </source>
</evidence>
<keyword evidence="3" id="KW-1185">Reference proteome</keyword>
<protein>
    <submittedName>
        <fullName evidence="2">Uncharacterized protein</fullName>
    </submittedName>
</protein>
<sequence>MSNAPGRLTDRVTEFVQRLRDGTQRAETKESGRVPSIVKTGARDGIPAIVAGALLLWRAVRSTRHGSFKAVAQVALGIVVFCIGVRQRRLDTTRTSSEENAVGGVTTAERDRLDDNEQSEAAVSNPSGQHGFDEESEPTTSGENGTDRELGGDLPGELSDPAFTADAETQGRSQPSLNADVHDPRRGRGDDDVDLSETALGDDATEAADSSTERDRHSQTDEHGDVLGSEGERPDGEDDDDTNGEGNTADPDRKRNDEDGSERGK</sequence>
<dbReference type="Proteomes" id="UP000183275">
    <property type="component" value="Unassembled WGS sequence"/>
</dbReference>
<feature type="compositionally biased region" description="Basic and acidic residues" evidence="1">
    <location>
        <begin position="180"/>
        <end position="190"/>
    </location>
</feature>
<evidence type="ECO:0000313" key="2">
    <source>
        <dbReference type="EMBL" id="SEW17407.1"/>
    </source>
</evidence>
<feature type="region of interest" description="Disordered" evidence="1">
    <location>
        <begin position="91"/>
        <end position="265"/>
    </location>
</feature>
<evidence type="ECO:0000256" key="1">
    <source>
        <dbReference type="SAM" id="MobiDB-lite"/>
    </source>
</evidence>